<sequence length="226" mass="24901">MRVCLDWSGRRAAAAVGRDAGCGGRSWMMLNLGVGKDINMRATAKDCGFPESSSVNSHLRFDDYFVDNEINTRKYVESQMESSKNDGDGNGNTVNHDVHSVPDSPILEANSSFGSAFSSPSMANLRHIRVRVAAGTVVLGVPIVAGGGGENANRTFSDDDKSYHGRYIEEIYGSVENTSIDTVVDETDLSLRKLEELHRELQTLHKEKIFLFILSSIIHSKWTILF</sequence>
<dbReference type="AlphaFoldDB" id="A0ABD1TGZ1"/>
<evidence type="ECO:0000256" key="1">
    <source>
        <dbReference type="SAM" id="MobiDB-lite"/>
    </source>
</evidence>
<protein>
    <submittedName>
        <fullName evidence="2">PB1 domain-containing protein</fullName>
    </submittedName>
</protein>
<comment type="caution">
    <text evidence="2">The sequence shown here is derived from an EMBL/GenBank/DDBJ whole genome shotgun (WGS) entry which is preliminary data.</text>
</comment>
<dbReference type="EMBL" id="JBFOLK010000005">
    <property type="protein sequence ID" value="KAL2512009.1"/>
    <property type="molecule type" value="Genomic_DNA"/>
</dbReference>
<accession>A0ABD1TGZ1</accession>
<reference evidence="3" key="1">
    <citation type="submission" date="2024-07" db="EMBL/GenBank/DDBJ databases">
        <title>Two chromosome-level genome assemblies of Korean endemic species Abeliophyllum distichum and Forsythia ovata (Oleaceae).</title>
        <authorList>
            <person name="Jang H."/>
        </authorList>
    </citation>
    <scope>NUCLEOTIDE SEQUENCE [LARGE SCALE GENOMIC DNA]</scope>
</reference>
<organism evidence="2 3">
    <name type="scientific">Abeliophyllum distichum</name>
    <dbReference type="NCBI Taxonomy" id="126358"/>
    <lineage>
        <taxon>Eukaryota</taxon>
        <taxon>Viridiplantae</taxon>
        <taxon>Streptophyta</taxon>
        <taxon>Embryophyta</taxon>
        <taxon>Tracheophyta</taxon>
        <taxon>Spermatophyta</taxon>
        <taxon>Magnoliopsida</taxon>
        <taxon>eudicotyledons</taxon>
        <taxon>Gunneridae</taxon>
        <taxon>Pentapetalae</taxon>
        <taxon>asterids</taxon>
        <taxon>lamiids</taxon>
        <taxon>Lamiales</taxon>
        <taxon>Oleaceae</taxon>
        <taxon>Forsythieae</taxon>
        <taxon>Abeliophyllum</taxon>
    </lineage>
</organism>
<proteinExistence type="predicted"/>
<name>A0ABD1TGZ1_9LAMI</name>
<evidence type="ECO:0000313" key="2">
    <source>
        <dbReference type="EMBL" id="KAL2512009.1"/>
    </source>
</evidence>
<feature type="region of interest" description="Disordered" evidence="1">
    <location>
        <begin position="77"/>
        <end position="102"/>
    </location>
</feature>
<dbReference type="Proteomes" id="UP001604336">
    <property type="component" value="Unassembled WGS sequence"/>
</dbReference>
<evidence type="ECO:0000313" key="3">
    <source>
        <dbReference type="Proteomes" id="UP001604336"/>
    </source>
</evidence>
<keyword evidence="3" id="KW-1185">Reference proteome</keyword>
<gene>
    <name evidence="2" type="ORF">Adt_17609</name>
</gene>